<evidence type="ECO:0000313" key="6">
    <source>
        <dbReference type="Proteomes" id="UP001226691"/>
    </source>
</evidence>
<keyword evidence="2" id="KW-0560">Oxidoreductase</keyword>
<dbReference type="InterPro" id="IPR036291">
    <property type="entry name" value="NAD(P)-bd_dom_sf"/>
</dbReference>
<evidence type="ECO:0000256" key="2">
    <source>
        <dbReference type="ARBA" id="ARBA00023002"/>
    </source>
</evidence>
<gene>
    <name evidence="5" type="ORF">QE412_001695</name>
</gene>
<keyword evidence="1" id="KW-0521">NADP</keyword>
<dbReference type="InterPro" id="IPR013154">
    <property type="entry name" value="ADH-like_N"/>
</dbReference>
<dbReference type="Pfam" id="PF08240">
    <property type="entry name" value="ADH_N"/>
    <property type="match status" value="1"/>
</dbReference>
<sequence>MRTAIVTNPGSAEAIEIVDRPDPVPEPSEVVIAVEAATVNPVDLQTRAGVYHSLGWVSSAEVGLGCDAVGTVIEKGGEVDGIRVGDRVAVFIGGVDRGFGAYAERVSVPARDVARVPADLSSAHAATVPLNATTASAGLDLLGEAQGRSLLVTGAAGAVGGFALELARERGFSVTGLARAEDAEFVTATGAAFVADLADAAAFDAAFDAAAIGDAVVASVRDGGAYVGVIPVAVPASDRGISVQAVMAGPDGALLGRLLSAAAKGTITARVHAMLPPRTSRGRASTVRKRRGPRTDRAASLSAGGTGA</sequence>
<dbReference type="Gene3D" id="3.90.180.10">
    <property type="entry name" value="Medium-chain alcohol dehydrogenases, catalytic domain"/>
    <property type="match status" value="1"/>
</dbReference>
<dbReference type="SUPFAM" id="SSF51735">
    <property type="entry name" value="NAD(P)-binding Rossmann-fold domains"/>
    <property type="match status" value="1"/>
</dbReference>
<keyword evidence="6" id="KW-1185">Reference proteome</keyword>
<dbReference type="Proteomes" id="UP001226691">
    <property type="component" value="Unassembled WGS sequence"/>
</dbReference>
<dbReference type="SUPFAM" id="SSF50129">
    <property type="entry name" value="GroES-like"/>
    <property type="match status" value="1"/>
</dbReference>
<name>A0ABU0TW20_MICTR</name>
<dbReference type="PANTHER" id="PTHR48106">
    <property type="entry name" value="QUINONE OXIDOREDUCTASE PIG3-RELATED"/>
    <property type="match status" value="1"/>
</dbReference>
<dbReference type="SMART" id="SM00829">
    <property type="entry name" value="PKS_ER"/>
    <property type="match status" value="1"/>
</dbReference>
<protein>
    <submittedName>
        <fullName evidence="5">NADPH:quinone reductase-like Zn-dependent oxidoreductase</fullName>
    </submittedName>
</protein>
<dbReference type="RefSeq" id="WP_307482262.1">
    <property type="nucleotide sequence ID" value="NZ_JAUTBF010000001.1"/>
</dbReference>
<dbReference type="Gene3D" id="3.40.50.720">
    <property type="entry name" value="NAD(P)-binding Rossmann-like Domain"/>
    <property type="match status" value="1"/>
</dbReference>
<evidence type="ECO:0000259" key="4">
    <source>
        <dbReference type="SMART" id="SM00829"/>
    </source>
</evidence>
<feature type="domain" description="Enoyl reductase (ER)" evidence="4">
    <location>
        <begin position="10"/>
        <end position="287"/>
    </location>
</feature>
<evidence type="ECO:0000256" key="1">
    <source>
        <dbReference type="ARBA" id="ARBA00022857"/>
    </source>
</evidence>
<organism evidence="5 6">
    <name type="scientific">Microbacterium trichothecenolyticum</name>
    <name type="common">Aureobacterium trichothecenolyticum</name>
    <dbReference type="NCBI Taxonomy" id="69370"/>
    <lineage>
        <taxon>Bacteria</taxon>
        <taxon>Bacillati</taxon>
        <taxon>Actinomycetota</taxon>
        <taxon>Actinomycetes</taxon>
        <taxon>Micrococcales</taxon>
        <taxon>Microbacteriaceae</taxon>
        <taxon>Microbacterium</taxon>
    </lineage>
</organism>
<proteinExistence type="predicted"/>
<accession>A0ABU0TW20</accession>
<feature type="region of interest" description="Disordered" evidence="3">
    <location>
        <begin position="276"/>
        <end position="308"/>
    </location>
</feature>
<dbReference type="InterPro" id="IPR011032">
    <property type="entry name" value="GroES-like_sf"/>
</dbReference>
<evidence type="ECO:0000313" key="5">
    <source>
        <dbReference type="EMBL" id="MDQ1123122.1"/>
    </source>
</evidence>
<dbReference type="InterPro" id="IPR020843">
    <property type="entry name" value="ER"/>
</dbReference>
<evidence type="ECO:0000256" key="3">
    <source>
        <dbReference type="SAM" id="MobiDB-lite"/>
    </source>
</evidence>
<dbReference type="EMBL" id="JAUTBF010000001">
    <property type="protein sequence ID" value="MDQ1123122.1"/>
    <property type="molecule type" value="Genomic_DNA"/>
</dbReference>
<reference evidence="5 6" key="1">
    <citation type="submission" date="2023-07" db="EMBL/GenBank/DDBJ databases">
        <title>Functional and genomic diversity of the sorghum phyllosphere microbiome.</title>
        <authorList>
            <person name="Shade A."/>
        </authorList>
    </citation>
    <scope>NUCLEOTIDE SEQUENCE [LARGE SCALE GENOMIC DNA]</scope>
    <source>
        <strain evidence="5 6">SORGH_AS_1207</strain>
    </source>
</reference>
<comment type="caution">
    <text evidence="5">The sequence shown here is derived from an EMBL/GenBank/DDBJ whole genome shotgun (WGS) entry which is preliminary data.</text>
</comment>